<dbReference type="InterPro" id="IPR016188">
    <property type="entry name" value="PurM-like_N"/>
</dbReference>
<dbReference type="AlphaFoldDB" id="A0AA96ZSD3"/>
<keyword evidence="4" id="KW-1185">Reference proteome</keyword>
<sequence>MTDAACRNTDRSESGSDLQKLADSVKTFDGTSRKSPIASVSEIFKEVADAYGGCVADFGDDAAAIDIGNGDVILFAADGIWGRLIEKSPWWAGFTSVIVNINDIVAMGGRPLAMVDVVSSTDSETFKEIFKGMAEGVKKFGVPVVGGHTHPEGEKSLSVAVIGIAKKEHLIRSDSAKPGDLVIYAIDVDGRTGPNSPYSFESVFSKTPETIRKMYEAPQIIGQKKLATAGKDISNPGVIGTLGMLCETSGVGARIRLADIVIPNDPEITIEKWCLMHPGTGFVFTAAAGKAEECMSVLRAGGMTAAICGEITANKKVIIENGLNSAIVFDFEKDKITGIRK</sequence>
<dbReference type="SUPFAM" id="SSF56042">
    <property type="entry name" value="PurM C-terminal domain-like"/>
    <property type="match status" value="1"/>
</dbReference>
<organism evidence="3 4">
    <name type="scientific">Methanimicrococcus hongohii</name>
    <dbReference type="NCBI Taxonomy" id="3028295"/>
    <lineage>
        <taxon>Archaea</taxon>
        <taxon>Methanobacteriati</taxon>
        <taxon>Methanobacteriota</taxon>
        <taxon>Stenosarchaea group</taxon>
        <taxon>Methanomicrobia</taxon>
        <taxon>Methanosarcinales</taxon>
        <taxon>Methanosarcinaceae</taxon>
        <taxon>Methanimicrococcus</taxon>
    </lineage>
</organism>
<dbReference type="CDD" id="cd02192">
    <property type="entry name" value="PurM-like3"/>
    <property type="match status" value="1"/>
</dbReference>
<keyword evidence="3" id="KW-0418">Kinase</keyword>
<proteinExistence type="predicted"/>
<feature type="domain" description="PurM-like C-terminal" evidence="2">
    <location>
        <begin position="207"/>
        <end position="318"/>
    </location>
</feature>
<dbReference type="Gene3D" id="3.30.1330.10">
    <property type="entry name" value="PurM-like, N-terminal domain"/>
    <property type="match status" value="1"/>
</dbReference>
<dbReference type="Proteomes" id="UP001302978">
    <property type="component" value="Chromosome"/>
</dbReference>
<evidence type="ECO:0000259" key="2">
    <source>
        <dbReference type="Pfam" id="PF02769"/>
    </source>
</evidence>
<dbReference type="RefSeq" id="WP_316558343.1">
    <property type="nucleotide sequence ID" value="NZ_CP131059.1"/>
</dbReference>
<feature type="domain" description="PurM-like N-terminal" evidence="1">
    <location>
        <begin position="59"/>
        <end position="165"/>
    </location>
</feature>
<name>A0AA96ZSD3_9EURY</name>
<dbReference type="InterPro" id="IPR011413">
    <property type="entry name" value="UCP036540_AIR"/>
</dbReference>
<dbReference type="GO" id="GO:0009228">
    <property type="term" value="P:thiamine biosynthetic process"/>
    <property type="evidence" value="ECO:0007669"/>
    <property type="project" value="InterPro"/>
</dbReference>
<dbReference type="InterPro" id="IPR006283">
    <property type="entry name" value="ThiL-like"/>
</dbReference>
<dbReference type="Pfam" id="PF02769">
    <property type="entry name" value="AIRS_C"/>
    <property type="match status" value="1"/>
</dbReference>
<dbReference type="NCBIfam" id="TIGR03267">
    <property type="entry name" value="methan_mark_2"/>
    <property type="match status" value="1"/>
</dbReference>
<protein>
    <submittedName>
        <fullName evidence="3">Thiamine-monophosphate kinase</fullName>
        <ecNumber evidence="3">2.7.4.16</ecNumber>
    </submittedName>
</protein>
<dbReference type="Pfam" id="PF00586">
    <property type="entry name" value="AIRS"/>
    <property type="match status" value="1"/>
</dbReference>
<dbReference type="EC" id="2.7.4.16" evidence="3"/>
<evidence type="ECO:0000259" key="1">
    <source>
        <dbReference type="Pfam" id="PF00586"/>
    </source>
</evidence>
<dbReference type="EMBL" id="CP131059">
    <property type="protein sequence ID" value="WNY23330.1"/>
    <property type="molecule type" value="Genomic_DNA"/>
</dbReference>
<dbReference type="PANTHER" id="PTHR30270:SF0">
    <property type="entry name" value="THIAMINE-MONOPHOSPHATE KINASE"/>
    <property type="match status" value="1"/>
</dbReference>
<dbReference type="InterPro" id="IPR010918">
    <property type="entry name" value="PurM-like_C_dom"/>
</dbReference>
<dbReference type="KEGG" id="mehf:MmiHf6_06350"/>
<dbReference type="GO" id="GO:0009030">
    <property type="term" value="F:thiamine-phosphate kinase activity"/>
    <property type="evidence" value="ECO:0007669"/>
    <property type="project" value="UniProtKB-EC"/>
</dbReference>
<dbReference type="InterPro" id="IPR017668">
    <property type="entry name" value="Methan_mark_2"/>
</dbReference>
<reference evidence="3 4" key="1">
    <citation type="submission" date="2023-07" db="EMBL/GenBank/DDBJ databases">
        <title>Closed genoem sequence of Methanomicrococcus sp. Hf6.</title>
        <authorList>
            <person name="Poehlein A."/>
            <person name="Protasov E."/>
            <person name="Platt K."/>
            <person name="Reeh H."/>
            <person name="Daniel R."/>
            <person name="Brune A."/>
        </authorList>
    </citation>
    <scope>NUCLEOTIDE SEQUENCE [LARGE SCALE GENOMIC DNA]</scope>
    <source>
        <strain evidence="3 4">Hf6</strain>
    </source>
</reference>
<gene>
    <name evidence="3" type="primary">thiL_2</name>
    <name evidence="3" type="ORF">MmiHf6_06350</name>
</gene>
<dbReference type="InterPro" id="IPR036921">
    <property type="entry name" value="PurM-like_N_sf"/>
</dbReference>
<evidence type="ECO:0000313" key="3">
    <source>
        <dbReference type="EMBL" id="WNY23330.1"/>
    </source>
</evidence>
<dbReference type="SUPFAM" id="SSF55326">
    <property type="entry name" value="PurM N-terminal domain-like"/>
    <property type="match status" value="1"/>
</dbReference>
<evidence type="ECO:0000313" key="4">
    <source>
        <dbReference type="Proteomes" id="UP001302978"/>
    </source>
</evidence>
<dbReference type="GeneID" id="85195140"/>
<accession>A0AA96ZSD3</accession>
<dbReference type="PANTHER" id="PTHR30270">
    <property type="entry name" value="THIAMINE-MONOPHOSPHATE KINASE"/>
    <property type="match status" value="1"/>
</dbReference>
<dbReference type="PIRSF" id="PIRSF036540">
    <property type="entry name" value="UCP036540_AIR"/>
    <property type="match status" value="1"/>
</dbReference>
<dbReference type="Gene3D" id="3.90.650.10">
    <property type="entry name" value="PurM-like C-terminal domain"/>
    <property type="match status" value="1"/>
</dbReference>
<keyword evidence="3" id="KW-0808">Transferase</keyword>
<dbReference type="InterPro" id="IPR036676">
    <property type="entry name" value="PurM-like_C_sf"/>
</dbReference>